<evidence type="ECO:0000259" key="1">
    <source>
        <dbReference type="Pfam" id="PF05699"/>
    </source>
</evidence>
<name>F8Q3C2_SERL3</name>
<dbReference type="InterPro" id="IPR008906">
    <property type="entry name" value="HATC_C_dom"/>
</dbReference>
<dbReference type="AlphaFoldDB" id="F8Q3C2"/>
<dbReference type="PANTHER" id="PTHR23272">
    <property type="entry name" value="BED FINGER-RELATED"/>
    <property type="match status" value="1"/>
</dbReference>
<gene>
    <name evidence="2" type="ORF">SERLA73DRAFT_56684</name>
</gene>
<dbReference type="Pfam" id="PF05699">
    <property type="entry name" value="Dimer_Tnp_hAT"/>
    <property type="match status" value="1"/>
</dbReference>
<dbReference type="SUPFAM" id="SSF53098">
    <property type="entry name" value="Ribonuclease H-like"/>
    <property type="match status" value="1"/>
</dbReference>
<accession>F8Q3C2</accession>
<dbReference type="InterPro" id="IPR012337">
    <property type="entry name" value="RNaseH-like_sf"/>
</dbReference>
<sequence length="64" mass="7168">SAQYPVLSLIARDYLAIQGSSVAAERAFSSGGRASTVLRNKYLPETFEALQILNKWVQDWFIGY</sequence>
<dbReference type="HOGENOM" id="CLU_009123_15_2_1"/>
<proteinExistence type="predicted"/>
<feature type="non-terminal residue" evidence="2">
    <location>
        <position position="1"/>
    </location>
</feature>
<evidence type="ECO:0000313" key="2">
    <source>
        <dbReference type="EMBL" id="EGN97683.1"/>
    </source>
</evidence>
<dbReference type="Proteomes" id="UP000008063">
    <property type="component" value="Unassembled WGS sequence"/>
</dbReference>
<dbReference type="EMBL" id="GL945482">
    <property type="protein sequence ID" value="EGN97683.1"/>
    <property type="molecule type" value="Genomic_DNA"/>
</dbReference>
<dbReference type="GO" id="GO:0046983">
    <property type="term" value="F:protein dimerization activity"/>
    <property type="evidence" value="ECO:0007669"/>
    <property type="project" value="InterPro"/>
</dbReference>
<reference evidence="3" key="1">
    <citation type="journal article" date="2011" name="Science">
        <title>The plant cell wall-decomposing machinery underlies the functional diversity of forest fungi.</title>
        <authorList>
            <person name="Eastwood D.C."/>
            <person name="Floudas D."/>
            <person name="Binder M."/>
            <person name="Majcherczyk A."/>
            <person name="Schneider P."/>
            <person name="Aerts A."/>
            <person name="Asiegbu F.O."/>
            <person name="Baker S.E."/>
            <person name="Barry K."/>
            <person name="Bendiksby M."/>
            <person name="Blumentritt M."/>
            <person name="Coutinho P.M."/>
            <person name="Cullen D."/>
            <person name="de Vries R.P."/>
            <person name="Gathman A."/>
            <person name="Goodell B."/>
            <person name="Henrissat B."/>
            <person name="Ihrmark K."/>
            <person name="Kauserud H."/>
            <person name="Kohler A."/>
            <person name="LaButti K."/>
            <person name="Lapidus A."/>
            <person name="Lavin J.L."/>
            <person name="Lee Y.-H."/>
            <person name="Lindquist E."/>
            <person name="Lilly W."/>
            <person name="Lucas S."/>
            <person name="Morin E."/>
            <person name="Murat C."/>
            <person name="Oguiza J.A."/>
            <person name="Park J."/>
            <person name="Pisabarro A.G."/>
            <person name="Riley R."/>
            <person name="Rosling A."/>
            <person name="Salamov A."/>
            <person name="Schmidt O."/>
            <person name="Schmutz J."/>
            <person name="Skrede I."/>
            <person name="Stenlid J."/>
            <person name="Wiebenga A."/>
            <person name="Xie X."/>
            <person name="Kuees U."/>
            <person name="Hibbett D.S."/>
            <person name="Hoffmeister D."/>
            <person name="Hoegberg N."/>
            <person name="Martin F."/>
            <person name="Grigoriev I.V."/>
            <person name="Watkinson S.C."/>
        </authorList>
    </citation>
    <scope>NUCLEOTIDE SEQUENCE [LARGE SCALE GENOMIC DNA]</scope>
    <source>
        <strain evidence="3">strain S7.3</strain>
    </source>
</reference>
<protein>
    <recommendedName>
        <fullName evidence="1">HAT C-terminal dimerisation domain-containing protein</fullName>
    </recommendedName>
</protein>
<feature type="domain" description="HAT C-terminal dimerisation" evidence="1">
    <location>
        <begin position="2"/>
        <end position="57"/>
    </location>
</feature>
<dbReference type="InParanoid" id="F8Q3C2"/>
<evidence type="ECO:0000313" key="3">
    <source>
        <dbReference type="Proteomes" id="UP000008063"/>
    </source>
</evidence>
<organism evidence="3">
    <name type="scientific">Serpula lacrymans var. lacrymans (strain S7.3)</name>
    <name type="common">Dry rot fungus</name>
    <dbReference type="NCBI Taxonomy" id="936435"/>
    <lineage>
        <taxon>Eukaryota</taxon>
        <taxon>Fungi</taxon>
        <taxon>Dikarya</taxon>
        <taxon>Basidiomycota</taxon>
        <taxon>Agaricomycotina</taxon>
        <taxon>Agaricomycetes</taxon>
        <taxon>Agaricomycetidae</taxon>
        <taxon>Boletales</taxon>
        <taxon>Coniophorineae</taxon>
        <taxon>Serpulaceae</taxon>
        <taxon>Serpula</taxon>
    </lineage>
</organism>
<keyword evidence="3" id="KW-1185">Reference proteome</keyword>